<dbReference type="RefSeq" id="WP_182954838.1">
    <property type="nucleotide sequence ID" value="NZ_WNXC01000001.1"/>
</dbReference>
<reference evidence="1 2" key="1">
    <citation type="submission" date="2019-11" db="EMBL/GenBank/DDBJ databases">
        <title>Description of Pedobacter sp. LMG 31462T.</title>
        <authorList>
            <person name="Carlier A."/>
            <person name="Qi S."/>
            <person name="Vandamme P."/>
        </authorList>
    </citation>
    <scope>NUCLEOTIDE SEQUENCE [LARGE SCALE GENOMIC DNA]</scope>
    <source>
        <strain evidence="1 2">LMG 31462</strain>
    </source>
</reference>
<dbReference type="Pfam" id="PF14903">
    <property type="entry name" value="WG_beta_rep"/>
    <property type="match status" value="2"/>
</dbReference>
<keyword evidence="2" id="KW-1185">Reference proteome</keyword>
<organism evidence="1 2">
    <name type="scientific">Pedobacter gandavensis</name>
    <dbReference type="NCBI Taxonomy" id="2679963"/>
    <lineage>
        <taxon>Bacteria</taxon>
        <taxon>Pseudomonadati</taxon>
        <taxon>Bacteroidota</taxon>
        <taxon>Sphingobacteriia</taxon>
        <taxon>Sphingobacteriales</taxon>
        <taxon>Sphingobacteriaceae</taxon>
        <taxon>Pedobacter</taxon>
    </lineage>
</organism>
<dbReference type="InterPro" id="IPR052945">
    <property type="entry name" value="Mitotic_Regulator"/>
</dbReference>
<dbReference type="Proteomes" id="UP000636110">
    <property type="component" value="Unassembled WGS sequence"/>
</dbReference>
<dbReference type="InterPro" id="IPR011990">
    <property type="entry name" value="TPR-like_helical_dom_sf"/>
</dbReference>
<evidence type="ECO:0008006" key="3">
    <source>
        <dbReference type="Google" id="ProtNLM"/>
    </source>
</evidence>
<evidence type="ECO:0000313" key="1">
    <source>
        <dbReference type="EMBL" id="MBB2148651.1"/>
    </source>
</evidence>
<gene>
    <name evidence="1" type="ORF">GM920_06975</name>
</gene>
<dbReference type="SUPFAM" id="SSF81901">
    <property type="entry name" value="HCP-like"/>
    <property type="match status" value="2"/>
</dbReference>
<dbReference type="PANTHER" id="PTHR43628">
    <property type="entry name" value="ACTIVATOR OF C KINASE PROTEIN 1-RELATED"/>
    <property type="match status" value="1"/>
</dbReference>
<proteinExistence type="predicted"/>
<dbReference type="EMBL" id="WNXC01000001">
    <property type="protein sequence ID" value="MBB2148651.1"/>
    <property type="molecule type" value="Genomic_DNA"/>
</dbReference>
<dbReference type="Pfam" id="PF08238">
    <property type="entry name" value="Sel1"/>
    <property type="match status" value="6"/>
</dbReference>
<dbReference type="InterPro" id="IPR032774">
    <property type="entry name" value="WG_beta_rep"/>
</dbReference>
<sequence>MSHRTYLYNINTPSIAENADTMMMEWGYEMPLMLQPLLIEGGFISGNNYNNHVEFNDSGLYYHAKPGIENLKRFYDFLEDQPELIENIEKFKAARDKLFNYLDQLDGSYLHLDMWDVLNMEDKPHAEQAKDWMATIAHNNQVITLAMDSGDHSLLNYKALKDVSPAFTSFPKLLNYEDYDYGWTCIWQPYEEESAFEIFEENQLWGLKDKNGAVLLNPQFDEFYNFGPHDLAVVSKNGKFGYVDTTGRIALPLIWDDAFDFEHSGVAVVAMQEKMGLINTDGTQLTPLIYNDLKAIEDGDYFNAKTAELWGVINTSGAVVIHFEHENEIQAGYGFYHIEVTDQKNQKIFNQYFNYLGEFPLQTVENLENGLLLIKPHKGFNFSAIYKKDGTPLIAEFEKIRRETDFPDLLVLKKGKKYGAISRKNEDFVLPCEFDAILDIGIAMKGYKTDMALVQQGDQKGIYDGTAERLSWIIPPDNYQQIMWLDEMVFALQKNQSWCIANLSTNDFSDFAFDLVIRQPGEEGFAYALKAAEVYTITETAIRPTPKAVALEHAGDDYAYHFEYESRKRLLVYGKGKKMEEQQLQDELTDIHTLFELAGEAFLLEDYAQAIRFYTVASEKGYTPAMNNLAHIYYMVKGYEDDQKAFFWYQKGALADNENAMNGLGMCYKSGIGCPVDIDKALYWLNKAADAQLALANNNLGDIYAEDGLIPFNLGKALEHFQAAAKQGEPKYNWLGYLHDSKGDYEKAVEYYQLGADQGNEVSAYNLGILYCYGLGTEKNIASAIAYLELSLDLGYHHAHLELAKIYRNEVGFKDEKKAEAHIKAARAADLEIPEELLTNKNR</sequence>
<name>A0ABR6EUK7_9SPHI</name>
<dbReference type="SUPFAM" id="SSF69360">
    <property type="entry name" value="Cell wall binding repeat"/>
    <property type="match status" value="1"/>
</dbReference>
<evidence type="ECO:0000313" key="2">
    <source>
        <dbReference type="Proteomes" id="UP000636110"/>
    </source>
</evidence>
<dbReference type="SMART" id="SM00671">
    <property type="entry name" value="SEL1"/>
    <property type="match status" value="6"/>
</dbReference>
<accession>A0ABR6EUK7</accession>
<comment type="caution">
    <text evidence="1">The sequence shown here is derived from an EMBL/GenBank/DDBJ whole genome shotgun (WGS) entry which is preliminary data.</text>
</comment>
<dbReference type="Gene3D" id="1.25.40.10">
    <property type="entry name" value="Tetratricopeptide repeat domain"/>
    <property type="match status" value="2"/>
</dbReference>
<dbReference type="InterPro" id="IPR006597">
    <property type="entry name" value="Sel1-like"/>
</dbReference>
<protein>
    <recommendedName>
        <fullName evidence="3">Sel1 repeat family protein</fullName>
    </recommendedName>
</protein>
<dbReference type="PANTHER" id="PTHR43628:SF1">
    <property type="entry name" value="CHITIN SYNTHASE REGULATORY FACTOR 2-RELATED"/>
    <property type="match status" value="1"/>
</dbReference>